<keyword evidence="2" id="KW-1185">Reference proteome</keyword>
<accession>A0A9N8YSQ5</accession>
<organism evidence="1 2">
    <name type="scientific">Ambispora gerdemannii</name>
    <dbReference type="NCBI Taxonomy" id="144530"/>
    <lineage>
        <taxon>Eukaryota</taxon>
        <taxon>Fungi</taxon>
        <taxon>Fungi incertae sedis</taxon>
        <taxon>Mucoromycota</taxon>
        <taxon>Glomeromycotina</taxon>
        <taxon>Glomeromycetes</taxon>
        <taxon>Archaeosporales</taxon>
        <taxon>Ambisporaceae</taxon>
        <taxon>Ambispora</taxon>
    </lineage>
</organism>
<reference evidence="1" key="1">
    <citation type="submission" date="2021-06" db="EMBL/GenBank/DDBJ databases">
        <authorList>
            <person name="Kallberg Y."/>
            <person name="Tangrot J."/>
            <person name="Rosling A."/>
        </authorList>
    </citation>
    <scope>NUCLEOTIDE SEQUENCE</scope>
    <source>
        <strain evidence="1">MT106</strain>
    </source>
</reference>
<name>A0A9N8YSQ5_9GLOM</name>
<proteinExistence type="predicted"/>
<evidence type="ECO:0000313" key="2">
    <source>
        <dbReference type="Proteomes" id="UP000789831"/>
    </source>
</evidence>
<sequence length="142" mass="16358">MNVNKRHEVFDYIIYLKWDPIGEELARNTIGYRRLLESGTLDKSKGTHILIVHGELVEYGDKSLEKEILRKNIQDVSMYLLLNVLLKYANSQLIMIIEEKRWLEETSTQAVGYGDDVKLHRFQEIGPYACVMRSIGTAGLGQ</sequence>
<gene>
    <name evidence="1" type="ORF">AGERDE_LOCUS1690</name>
</gene>
<comment type="caution">
    <text evidence="1">The sequence shown here is derived from an EMBL/GenBank/DDBJ whole genome shotgun (WGS) entry which is preliminary data.</text>
</comment>
<dbReference type="AlphaFoldDB" id="A0A9N8YSQ5"/>
<dbReference type="OrthoDB" id="2446883at2759"/>
<dbReference type="Proteomes" id="UP000789831">
    <property type="component" value="Unassembled WGS sequence"/>
</dbReference>
<evidence type="ECO:0000313" key="1">
    <source>
        <dbReference type="EMBL" id="CAG8450340.1"/>
    </source>
</evidence>
<protein>
    <submittedName>
        <fullName evidence="1">7329_t:CDS:1</fullName>
    </submittedName>
</protein>
<dbReference type="EMBL" id="CAJVPL010000122">
    <property type="protein sequence ID" value="CAG8450340.1"/>
    <property type="molecule type" value="Genomic_DNA"/>
</dbReference>